<reference evidence="8" key="2">
    <citation type="submission" date="2016-10" db="EMBL/GenBank/DDBJ databases">
        <authorList>
            <person name="de Groot N.N."/>
        </authorList>
    </citation>
    <scope>NUCLEOTIDE SEQUENCE [LARGE SCALE GENOMIC DNA]</scope>
    <source>
        <strain evidence="8">DSM 22703</strain>
    </source>
</reference>
<evidence type="ECO:0000259" key="6">
    <source>
        <dbReference type="Pfam" id="PF14294"/>
    </source>
</evidence>
<dbReference type="Pfam" id="PF14294">
    <property type="entry name" value="DUF4372"/>
    <property type="match status" value="1"/>
</dbReference>
<dbReference type="EMBL" id="FMXE01000027">
    <property type="protein sequence ID" value="SDA90140.1"/>
    <property type="molecule type" value="Genomic_DNA"/>
</dbReference>
<evidence type="ECO:0000256" key="4">
    <source>
        <dbReference type="ARBA" id="ARBA00023172"/>
    </source>
</evidence>
<evidence type="ECO:0000256" key="1">
    <source>
        <dbReference type="ARBA" id="ARBA00010075"/>
    </source>
</evidence>
<keyword evidence="3" id="KW-0238">DNA-binding</keyword>
<feature type="domain" description="DUF4372" evidence="6">
    <location>
        <begin position="8"/>
        <end position="79"/>
    </location>
</feature>
<evidence type="ECO:0000259" key="5">
    <source>
        <dbReference type="Pfam" id="PF01609"/>
    </source>
</evidence>
<dbReference type="InterPro" id="IPR012337">
    <property type="entry name" value="RNaseH-like_sf"/>
</dbReference>
<comment type="similarity">
    <text evidence="1">Belongs to the transposase 11 family.</text>
</comment>
<accession>A0A1G5Z6S6</accession>
<evidence type="ECO:0008006" key="10">
    <source>
        <dbReference type="Google" id="ProtNLM"/>
    </source>
</evidence>
<dbReference type="GO" id="GO:0006313">
    <property type="term" value="P:DNA transposition"/>
    <property type="evidence" value="ECO:0007669"/>
    <property type="project" value="InterPro"/>
</dbReference>
<keyword evidence="9" id="KW-1185">Reference proteome</keyword>
<organism evidence="8 9">
    <name type="scientific">Algoriphagus alkaliphilus</name>
    <dbReference type="NCBI Taxonomy" id="279824"/>
    <lineage>
        <taxon>Bacteria</taxon>
        <taxon>Pseudomonadati</taxon>
        <taxon>Bacteroidota</taxon>
        <taxon>Cytophagia</taxon>
        <taxon>Cytophagales</taxon>
        <taxon>Cyclobacteriaceae</taxon>
        <taxon>Algoriphagus</taxon>
    </lineage>
</organism>
<evidence type="ECO:0000313" key="7">
    <source>
        <dbReference type="EMBL" id="SDA80460.1"/>
    </source>
</evidence>
<proteinExistence type="inferred from homology"/>
<name>A0A1G5Z6S6_9BACT</name>
<feature type="domain" description="Transposase IS4-like" evidence="5">
    <location>
        <begin position="131"/>
        <end position="343"/>
    </location>
</feature>
<dbReference type="GO" id="GO:0003677">
    <property type="term" value="F:DNA binding"/>
    <property type="evidence" value="ECO:0007669"/>
    <property type="project" value="UniProtKB-KW"/>
</dbReference>
<dbReference type="InterPro" id="IPR002559">
    <property type="entry name" value="Transposase_11"/>
</dbReference>
<evidence type="ECO:0000256" key="3">
    <source>
        <dbReference type="ARBA" id="ARBA00023125"/>
    </source>
</evidence>
<dbReference type="NCBIfam" id="NF033592">
    <property type="entry name" value="transpos_IS4_1"/>
    <property type="match status" value="1"/>
</dbReference>
<dbReference type="SUPFAM" id="SSF53098">
    <property type="entry name" value="Ribonuclease H-like"/>
    <property type="match status" value="1"/>
</dbReference>
<dbReference type="AlphaFoldDB" id="A0A1G5Z6S6"/>
<protein>
    <recommendedName>
        <fullName evidence="10">Transposase DDE domain-containing protein</fullName>
    </recommendedName>
</protein>
<dbReference type="STRING" id="279824.SAMN03080617_02431"/>
<evidence type="ECO:0000256" key="2">
    <source>
        <dbReference type="ARBA" id="ARBA00022578"/>
    </source>
</evidence>
<dbReference type="EMBL" id="FMXE01000016">
    <property type="protein sequence ID" value="SDA80460.1"/>
    <property type="molecule type" value="Genomic_DNA"/>
</dbReference>
<keyword evidence="4" id="KW-0233">DNA recombination</keyword>
<sequence>MQHTKLSGHPIISQLLSFIPREIVDQASDTFQSDRYYKTMDTWKQLVFMLYGVVSKVHSLNSLCKCLLFLGQKLSYLGITTLPASSTLSDANRKRPNEVFGYIYYLLLAYYRSEISDSYLSLPINGEVSPDRIKLFDSSTVTLFTDVFKGAGRNPMNGKKKGGLKVHALLPLDNMVPELIWLTPASSNDKDFLGQLKVEQGAIYVFDKGYVNYAVYKKWTEIGAFYVTRLNENATYEVVSQIRTDIHDFLSGGTILDQLVELKTDQGPMKARLVTYKDPLTGKVFRFLSNLFDFQSHTIVLLYKNRWEIEPFFKRIKQNFELGYFFSDSREGIKSQVWMVLIANLIFTVIHKRIKEAEQFTTLVSMARANLISYVCFQTILKTNYLAAEERNLEIVQLDIFKSEQESVLRKKEKSP</sequence>
<dbReference type="Proteomes" id="UP000198756">
    <property type="component" value="Unassembled WGS sequence"/>
</dbReference>
<dbReference type="InterPro" id="IPR047952">
    <property type="entry name" value="Transpos_IS4"/>
</dbReference>
<dbReference type="GO" id="GO:0004803">
    <property type="term" value="F:transposase activity"/>
    <property type="evidence" value="ECO:0007669"/>
    <property type="project" value="InterPro"/>
</dbReference>
<dbReference type="RefSeq" id="WP_092730304.1">
    <property type="nucleotide sequence ID" value="NZ_FMXE01000016.1"/>
</dbReference>
<keyword evidence="2" id="KW-0815">Transposition</keyword>
<dbReference type="InterPro" id="IPR025399">
    <property type="entry name" value="DUF4372"/>
</dbReference>
<dbReference type="PANTHER" id="PTHR33258">
    <property type="entry name" value="TRANSPOSASE INSL FOR INSERTION SEQUENCE ELEMENT IS186A-RELATED"/>
    <property type="match status" value="1"/>
</dbReference>
<gene>
    <name evidence="7" type="ORF">SAMN03080617_02431</name>
    <name evidence="8" type="ORF">SAMN03080617_03253</name>
</gene>
<dbReference type="PANTHER" id="PTHR33258:SF1">
    <property type="entry name" value="TRANSPOSASE INSL FOR INSERTION SEQUENCE ELEMENT IS186A-RELATED"/>
    <property type="match status" value="1"/>
</dbReference>
<dbReference type="Pfam" id="PF01609">
    <property type="entry name" value="DDE_Tnp_1"/>
    <property type="match status" value="1"/>
</dbReference>
<evidence type="ECO:0000313" key="8">
    <source>
        <dbReference type="EMBL" id="SDA90140.1"/>
    </source>
</evidence>
<reference evidence="9" key="1">
    <citation type="submission" date="2016-10" db="EMBL/GenBank/DDBJ databases">
        <authorList>
            <person name="Varghese N."/>
            <person name="Submissions S."/>
        </authorList>
    </citation>
    <scope>NUCLEOTIDE SEQUENCE [LARGE SCALE GENOMIC DNA]</scope>
    <source>
        <strain evidence="9">DSM 22703</strain>
    </source>
</reference>
<evidence type="ECO:0000313" key="9">
    <source>
        <dbReference type="Proteomes" id="UP000198756"/>
    </source>
</evidence>